<accession>A0A7W3QSE3</accession>
<sequence length="284" mass="29438">MDRRTDRLIAIVSVAAVVVVPTVVVTLVSAGTAEPRQPGAGPAPASLPQLRADGEDRSAAATPLTSPSASSPAAGKPSGRPKATPSRGGKPDGKPSPRVPRGYTQVTDVKLSGAANGDYRQATETARVTLVPAFRMDAIGTRRTMAGGKLTTLTQRVVISGRSMRTFDGSSWTSTTLDAATYERLRTGSDPRVLTHLVRSAPGGTRSGPDRFGSVRYTAGTQLGLVYGLLPADLVAEARKVLPDGTNVSVSLWADAGHRPSFATLGASAPAAALNGSMTFRDHR</sequence>
<evidence type="ECO:0000256" key="1">
    <source>
        <dbReference type="SAM" id="MobiDB-lite"/>
    </source>
</evidence>
<dbReference type="EMBL" id="JACJIA010000030">
    <property type="protein sequence ID" value="MBA8957745.1"/>
    <property type="molecule type" value="Genomic_DNA"/>
</dbReference>
<gene>
    <name evidence="2" type="ORF">HNR61_009444</name>
</gene>
<organism evidence="2 3">
    <name type="scientific">Actinomadura namibiensis</name>
    <dbReference type="NCBI Taxonomy" id="182080"/>
    <lineage>
        <taxon>Bacteria</taxon>
        <taxon>Bacillati</taxon>
        <taxon>Actinomycetota</taxon>
        <taxon>Actinomycetes</taxon>
        <taxon>Streptosporangiales</taxon>
        <taxon>Thermomonosporaceae</taxon>
        <taxon>Actinomadura</taxon>
    </lineage>
</organism>
<dbReference type="Proteomes" id="UP000572680">
    <property type="component" value="Unassembled WGS sequence"/>
</dbReference>
<comment type="caution">
    <text evidence="2">The sequence shown here is derived from an EMBL/GenBank/DDBJ whole genome shotgun (WGS) entry which is preliminary data.</text>
</comment>
<evidence type="ECO:0000313" key="2">
    <source>
        <dbReference type="EMBL" id="MBA8957745.1"/>
    </source>
</evidence>
<name>A0A7W3QSE3_ACTNM</name>
<evidence type="ECO:0000313" key="3">
    <source>
        <dbReference type="Proteomes" id="UP000572680"/>
    </source>
</evidence>
<dbReference type="AlphaFoldDB" id="A0A7W3QSE3"/>
<dbReference type="RefSeq" id="WP_182849540.1">
    <property type="nucleotide sequence ID" value="NZ_BAAALP010000102.1"/>
</dbReference>
<feature type="compositionally biased region" description="Low complexity" evidence="1">
    <location>
        <begin position="59"/>
        <end position="81"/>
    </location>
</feature>
<feature type="region of interest" description="Disordered" evidence="1">
    <location>
        <begin position="33"/>
        <end position="106"/>
    </location>
</feature>
<proteinExistence type="predicted"/>
<protein>
    <submittedName>
        <fullName evidence="2">Uncharacterized protein</fullName>
    </submittedName>
</protein>
<reference evidence="2 3" key="1">
    <citation type="submission" date="2020-08" db="EMBL/GenBank/DDBJ databases">
        <title>Genomic Encyclopedia of Type Strains, Phase IV (KMG-IV): sequencing the most valuable type-strain genomes for metagenomic binning, comparative biology and taxonomic classification.</title>
        <authorList>
            <person name="Goeker M."/>
        </authorList>
    </citation>
    <scope>NUCLEOTIDE SEQUENCE [LARGE SCALE GENOMIC DNA]</scope>
    <source>
        <strain evidence="2 3">DSM 44197</strain>
    </source>
</reference>
<keyword evidence="3" id="KW-1185">Reference proteome</keyword>